<dbReference type="Gene3D" id="1.10.510.10">
    <property type="entry name" value="Transferase(Phosphotransferase) domain 1"/>
    <property type="match status" value="1"/>
</dbReference>
<dbReference type="InterPro" id="IPR017441">
    <property type="entry name" value="Protein_kinase_ATP_BS"/>
</dbReference>
<dbReference type="SUPFAM" id="SSF56112">
    <property type="entry name" value="Protein kinase-like (PK-like)"/>
    <property type="match status" value="1"/>
</dbReference>
<dbReference type="Proteomes" id="UP000887569">
    <property type="component" value="Unplaced"/>
</dbReference>
<organism evidence="3 4">
    <name type="scientific">Parascaris univalens</name>
    <name type="common">Nematode worm</name>
    <dbReference type="NCBI Taxonomy" id="6257"/>
    <lineage>
        <taxon>Eukaryota</taxon>
        <taxon>Metazoa</taxon>
        <taxon>Ecdysozoa</taxon>
        <taxon>Nematoda</taxon>
        <taxon>Chromadorea</taxon>
        <taxon>Rhabditida</taxon>
        <taxon>Spirurina</taxon>
        <taxon>Ascaridomorpha</taxon>
        <taxon>Ascaridoidea</taxon>
        <taxon>Ascarididae</taxon>
        <taxon>Parascaris</taxon>
    </lineage>
</organism>
<dbReference type="InterPro" id="IPR011009">
    <property type="entry name" value="Kinase-like_dom_sf"/>
</dbReference>
<dbReference type="AlphaFoldDB" id="A0A914ZZL8"/>
<dbReference type="GO" id="GO:0005524">
    <property type="term" value="F:ATP binding"/>
    <property type="evidence" value="ECO:0007669"/>
    <property type="project" value="UniProtKB-UniRule"/>
</dbReference>
<dbReference type="Pfam" id="PF00069">
    <property type="entry name" value="Pkinase"/>
    <property type="match status" value="1"/>
</dbReference>
<evidence type="ECO:0000259" key="2">
    <source>
        <dbReference type="PROSITE" id="PS50011"/>
    </source>
</evidence>
<dbReference type="GO" id="GO:0004672">
    <property type="term" value="F:protein kinase activity"/>
    <property type="evidence" value="ECO:0007669"/>
    <property type="project" value="InterPro"/>
</dbReference>
<dbReference type="InterPro" id="IPR050235">
    <property type="entry name" value="CK1_Ser-Thr_kinase"/>
</dbReference>
<feature type="binding site" evidence="1">
    <location>
        <position position="54"/>
    </location>
    <ligand>
        <name>ATP</name>
        <dbReference type="ChEBI" id="CHEBI:30616"/>
    </ligand>
</feature>
<reference evidence="4" key="1">
    <citation type="submission" date="2022-11" db="UniProtKB">
        <authorList>
            <consortium name="WormBaseParasite"/>
        </authorList>
    </citation>
    <scope>IDENTIFICATION</scope>
</reference>
<feature type="domain" description="Protein kinase" evidence="2">
    <location>
        <begin position="27"/>
        <end position="300"/>
    </location>
</feature>
<keyword evidence="1" id="KW-0547">Nucleotide-binding</keyword>
<sequence>MCMAAEQEVDRLPQVGEVVRSESSREYKLMLLLGEGGYGSVFCTAFGDTAVALKAEKYSNSVLFNEIRVLKAATRARCEHLCKLYDYGCVKPLFVFVVMTLLGKDLYRLRNEQSERRFSLSTAVRVGIHACKAIEELHSCGYISRDIKPSNYAVGLSQNQQQKTIFLFDFGLARRFVDYAGRHLPSRGEIGWRGTNRYGSLRAHLKQDLSRRDDLESWLYMLVEITQGALPWRFVREREEAEKAKIHARSKGRMEFLMKCPQQYDEILKTIDALSFEALPNYYQIYALLNKVCEQNHVMMNDRYDWEEEIEISDNMLPSGGGIADAVLQKVDVSIRHKVDAHNKRNEKPIVRSKEALDV</sequence>
<evidence type="ECO:0000256" key="1">
    <source>
        <dbReference type="PROSITE-ProRule" id="PRU10141"/>
    </source>
</evidence>
<dbReference type="PROSITE" id="PS50011">
    <property type="entry name" value="PROTEIN_KINASE_DOM"/>
    <property type="match status" value="1"/>
</dbReference>
<accession>A0A914ZZL8</accession>
<dbReference type="WBParaSite" id="PgE078_g001_t01">
    <property type="protein sequence ID" value="PgE078_g001_t01"/>
    <property type="gene ID" value="PgE078_g001"/>
</dbReference>
<protein>
    <submittedName>
        <fullName evidence="4">Protein kinase domain-containing protein</fullName>
    </submittedName>
</protein>
<dbReference type="InterPro" id="IPR000719">
    <property type="entry name" value="Prot_kinase_dom"/>
</dbReference>
<keyword evidence="3" id="KW-1185">Reference proteome</keyword>
<name>A0A914ZZL8_PARUN</name>
<dbReference type="PROSITE" id="PS00107">
    <property type="entry name" value="PROTEIN_KINASE_ATP"/>
    <property type="match status" value="1"/>
</dbReference>
<dbReference type="SMART" id="SM00220">
    <property type="entry name" value="S_TKc"/>
    <property type="match status" value="1"/>
</dbReference>
<evidence type="ECO:0000313" key="3">
    <source>
        <dbReference type="Proteomes" id="UP000887569"/>
    </source>
</evidence>
<evidence type="ECO:0000313" key="4">
    <source>
        <dbReference type="WBParaSite" id="PgE078_g001_t01"/>
    </source>
</evidence>
<keyword evidence="1" id="KW-0067">ATP-binding</keyword>
<proteinExistence type="predicted"/>
<dbReference type="PANTHER" id="PTHR11909">
    <property type="entry name" value="CASEIN KINASE-RELATED"/>
    <property type="match status" value="1"/>
</dbReference>